<dbReference type="InterPro" id="IPR048413">
    <property type="entry name" value="Htt_C-HEAT_rpt"/>
</dbReference>
<proteinExistence type="predicted"/>
<dbReference type="InterPro" id="IPR028426">
    <property type="entry name" value="Huntingtin_fam"/>
</dbReference>
<accession>A0A8S9ZEE3</accession>
<evidence type="ECO:0000313" key="1">
    <source>
        <dbReference type="EMBL" id="KAF7630821.1"/>
    </source>
</evidence>
<sequence length="1924" mass="224800">MTIFHLIFNKIYSLTIEQFFVRKSGFIFSIEVLINNFPLYYFPLHDEKRSSNISQKEALPSLYSLLLLFLDIVEGTTCSLEELGSIVRIITKLFLEISNFIINRNNFDRQKTTNTTTRLLHFWDVFQENNQKTKQNNSIERCLMLYLRLLNLFYSIIAEEKMRRHKALLHQTGLIAEGFVGNAAVLLTNPSSLILSEKSADYFSSTARTISNTTTISTSKAKNLSFLFGATSSHHTHGHRLQPTSYLNSVVLTSLEMQLRNAYKSFLESLKPESHDRFLDLFTTTMNGFCSFLEFADFSLIQPFIDELFIFLRMLMDISPDNSARLVSNLIKNAFNINYLSLKPMHFNFFGQNNICDDFSDYTNVDYLVKSFNSFETFIKFSHQSDFSEHLIDWMAGWMHYNRMKIPLIVVQDTQQEQMNQLLHQFEPFISRLLKLYFLTNSTMTKKSIFDCICILCLCNVRYELLDANGKFKSRVLLQLKQLSLEEDGPLLPSMLIFISLVIRVRCLKSSELGLIIEQLFKRIDNKICFWSLESLKIIIFDIIAQVNRKTLISEEQKQILIQLKDSLLEIFNLTFRLCPEQSAEVWLCLLYASKKHVDSEISASVSSDFIKHYLEFSKKLAFQHDEFTTPQNSPTRETTPQIDEQFLSWNFSINNQLYFCSNPLRQLFLNSIIISQCSAFSNFRIDEVLKCLDELLKQLINNSKILLDNCFVNLSLYICPMIFVLFNHIEDEQLLVNFCSLQKTNDEDTNNNNFDEKIDEPETFVDLISKNIATFIFYLVNNVCSNDFFFYKNNDDSNFSQNYMPSSVEAVLLFLILTLNRSLQSAKSSRLVSSLKKHLCFVYNSNLSKNIYVKLAHFSSFVWFLWLNFHFFFSQQISFRDFDALPSKCKYLLLQLLFYKIQQLETDNELEIEIIFISILDSLSSFSSKTDFLLEFLRVRDDNLFKKCINKLPKRVLTILEIEILNVFNQNWGDELFIPVPEITSLLPRLFYILAKSENLHIINLLTKINEIDELNSLERFKIISAYFSNKQDQTINPNFKFTNKDILKDNNVTQFYKTLLLHSTTLEEFNQICEAVLVLTDQEIDEILYALPDWPSNKKFFERFFLVLNQNIFTWEDGKDTNYARIKNIIQILIKHCFIKNNKRQYFPAENVFILAKIDGLCKNFEHQIFPFQLDYQNYFVERLLNSTFVQLFTSYFSNDEELPSEFYVALKLFFSFPNVKDYYSDNDCKTLKSLLLFFTLIWEHTEKHFTLWNKLNIDKHHWPIQVELLFQDVSFSDYWQIEEKDDLVEGIKKLFFLVQKIVHSLKHDIIEIEDVKDAFISLLANVSLFHRMALIPESALRHDWQLQITVNKEGNCLIPLIQIYLLNDFNVLQDFCFRIFSFGWSSRSQFEEFSMSLFGVLSSTPTTLSELHQKTESLGINTVYQQLYSSSLAVEALSGVLLQSLLFPKPGDVISSYFVVIHRKRRENFLFLDTDVGKMALKAKLLTNLLIENVQFILKDNEVFIENLEFDYYKKQYGLGQAALFHLWSATGLLEPLGTHSLFPSIFYTQELEPSILSPNEFTQLNDEYDTASSIRALFETFIHWLNSSEFTLHLPLSILHSTLRSLSLLSDLFKEKTFYKQTYSTCKTLLANNPYLFTDPICKGFTYFLLLKCASVLDWTELTDSGEVSTSKYIEGIIHFGVLQQDENFIQICSLYGLLYLLQSLALENLHNLMSISFDFVVKELKKQRQNGTLDCNILYQKLCWAFAFGILHEAVPLNENSREQFLQLIKIMFVDPQLPSWLILILTRGIESLVLHSCCYASNFRMIALEYFDIYQLQPGHLSYALSIYFTCAFRELGEGGEYTYAFNKNFCEDFLKILNIFSFYSNSSSSSKVLSLCHLLSDLTSLIWEKELVLERVWSVLMPPLTPIALYFLLKEFL</sequence>
<name>A0A8S9ZEE3_9BILA</name>
<keyword evidence="2" id="KW-1185">Reference proteome</keyword>
<evidence type="ECO:0000313" key="2">
    <source>
        <dbReference type="Proteomes" id="UP000605970"/>
    </source>
</evidence>
<organism evidence="1 2">
    <name type="scientific">Meloidogyne graminicola</name>
    <dbReference type="NCBI Taxonomy" id="189291"/>
    <lineage>
        <taxon>Eukaryota</taxon>
        <taxon>Metazoa</taxon>
        <taxon>Ecdysozoa</taxon>
        <taxon>Nematoda</taxon>
        <taxon>Chromadorea</taxon>
        <taxon>Rhabditida</taxon>
        <taxon>Tylenchina</taxon>
        <taxon>Tylenchomorpha</taxon>
        <taxon>Tylenchoidea</taxon>
        <taxon>Meloidogynidae</taxon>
        <taxon>Meloidogyninae</taxon>
        <taxon>Meloidogyne</taxon>
    </lineage>
</organism>
<dbReference type="InterPro" id="IPR024613">
    <property type="entry name" value="Huntingtin_N_HEAT_rpt-2"/>
</dbReference>
<dbReference type="OrthoDB" id="44867at2759"/>
<comment type="caution">
    <text evidence="1">The sequence shown here is derived from an EMBL/GenBank/DDBJ whole genome shotgun (WGS) entry which is preliminary data.</text>
</comment>
<dbReference type="Pfam" id="PF20927">
    <property type="entry name" value="Htt_C-HEAT"/>
    <property type="match status" value="1"/>
</dbReference>
<dbReference type="Pfam" id="PF12372">
    <property type="entry name" value="Htt_N-HEAT"/>
    <property type="match status" value="1"/>
</dbReference>
<dbReference type="Proteomes" id="UP000605970">
    <property type="component" value="Unassembled WGS sequence"/>
</dbReference>
<dbReference type="EMBL" id="JABEBT010000129">
    <property type="protein sequence ID" value="KAF7630820.1"/>
    <property type="molecule type" value="Genomic_DNA"/>
</dbReference>
<protein>
    <submittedName>
        <fullName evidence="1">Uncharacterized protein</fullName>
    </submittedName>
</protein>
<dbReference type="EMBL" id="JABEBT010000129">
    <property type="protein sequence ID" value="KAF7630821.1"/>
    <property type="molecule type" value="Genomic_DNA"/>
</dbReference>
<dbReference type="GO" id="GO:0005737">
    <property type="term" value="C:cytoplasm"/>
    <property type="evidence" value="ECO:0007669"/>
    <property type="project" value="TreeGrafter"/>
</dbReference>
<dbReference type="EMBL" id="JABEBT010000129">
    <property type="protein sequence ID" value="KAF7630822.1"/>
    <property type="molecule type" value="Genomic_DNA"/>
</dbReference>
<dbReference type="PANTHER" id="PTHR10170">
    <property type="entry name" value="HUNTINGTON DISEASE PROTEIN"/>
    <property type="match status" value="1"/>
</dbReference>
<reference evidence="1" key="1">
    <citation type="journal article" date="2020" name="Ecol. Evol.">
        <title>Genome structure and content of the rice root-knot nematode (Meloidogyne graminicola).</title>
        <authorList>
            <person name="Phan N.T."/>
            <person name="Danchin E.G.J."/>
            <person name="Klopp C."/>
            <person name="Perfus-Barbeoch L."/>
            <person name="Kozlowski D.K."/>
            <person name="Koutsovoulos G.D."/>
            <person name="Lopez-Roques C."/>
            <person name="Bouchez O."/>
            <person name="Zahm M."/>
            <person name="Besnard G."/>
            <person name="Bellafiore S."/>
        </authorList>
    </citation>
    <scope>NUCLEOTIDE SEQUENCE</scope>
    <source>
        <strain evidence="1">VN-18</strain>
    </source>
</reference>
<dbReference type="PANTHER" id="PTHR10170:SF10">
    <property type="entry name" value="HUNTINGTIN"/>
    <property type="match status" value="1"/>
</dbReference>
<gene>
    <name evidence="1" type="ORF">Mgra_00008920</name>
</gene>